<protein>
    <submittedName>
        <fullName evidence="1">Uncharacterized protein</fullName>
    </submittedName>
</protein>
<sequence length="37" mass="4355">MAVRETHLFGGSRPMFSRQFCGQFKMASMRHETQHRA</sequence>
<dbReference type="EMBL" id="KT755087">
    <property type="protein sequence ID" value="ALS04921.1"/>
    <property type="molecule type" value="mRNA"/>
</dbReference>
<evidence type="ECO:0000313" key="1">
    <source>
        <dbReference type="EMBL" id="ALS04921.1"/>
    </source>
</evidence>
<dbReference type="AlphaFoldDB" id="A0A0U2TLA8"/>
<name>A0A0U2TLA8_9MAXI</name>
<proteinExistence type="evidence at transcript level"/>
<accession>A0A0U2TLA8</accession>
<organism evidence="1">
    <name type="scientific">Pseudodiaptomus poplesia</name>
    <dbReference type="NCBI Taxonomy" id="213370"/>
    <lineage>
        <taxon>Eukaryota</taxon>
        <taxon>Metazoa</taxon>
        <taxon>Ecdysozoa</taxon>
        <taxon>Arthropoda</taxon>
        <taxon>Crustacea</taxon>
        <taxon>Multicrustacea</taxon>
        <taxon>Hexanauplia</taxon>
        <taxon>Copepoda</taxon>
        <taxon>Calanoida</taxon>
        <taxon>Pseudodiaptomidae</taxon>
        <taxon>Pseudodiaptomus</taxon>
    </lineage>
</organism>
<reference evidence="1" key="1">
    <citation type="journal article" date="2015" name="Sci. Rep.">
        <title>Spliced leader RNA trans-splicing discovered in copepods.</title>
        <authorList>
            <person name="Yang F."/>
            <person name="Xu D."/>
            <person name="Zhuang Y."/>
            <person name="Yi X."/>
            <person name="Huang Y."/>
            <person name="Chen H."/>
            <person name="Lin S."/>
            <person name="Campbell D.A."/>
            <person name="Sturm N.R."/>
            <person name="Liu G."/>
            <person name="Zhang H."/>
        </authorList>
    </citation>
    <scope>NUCLEOTIDE SEQUENCE</scope>
</reference>